<evidence type="ECO:0000313" key="5">
    <source>
        <dbReference type="Proteomes" id="UP000199409"/>
    </source>
</evidence>
<organism evidence="4 5">
    <name type="scientific">Desulfuromusa kysingii</name>
    <dbReference type="NCBI Taxonomy" id="37625"/>
    <lineage>
        <taxon>Bacteria</taxon>
        <taxon>Pseudomonadati</taxon>
        <taxon>Thermodesulfobacteriota</taxon>
        <taxon>Desulfuromonadia</taxon>
        <taxon>Desulfuromonadales</taxon>
        <taxon>Geopsychrobacteraceae</taxon>
        <taxon>Desulfuromusa</taxon>
    </lineage>
</organism>
<dbReference type="GO" id="GO:0008770">
    <property type="term" value="F:[acyl-carrier-protein] phosphodiesterase activity"/>
    <property type="evidence" value="ECO:0007669"/>
    <property type="project" value="InterPro"/>
</dbReference>
<evidence type="ECO:0000256" key="3">
    <source>
        <dbReference type="ARBA" id="ARBA00023098"/>
    </source>
</evidence>
<dbReference type="STRING" id="37625.SAMN05660420_01276"/>
<dbReference type="EMBL" id="FNQN01000003">
    <property type="protein sequence ID" value="SEA11957.1"/>
    <property type="molecule type" value="Genomic_DNA"/>
</dbReference>
<evidence type="ECO:0000313" key="4">
    <source>
        <dbReference type="EMBL" id="SEA11957.1"/>
    </source>
</evidence>
<accession>A0A1H3YKJ5</accession>
<sequence>MNYLAHLYFSDPEPLAWSGSLMGDFVKGAVPAALPDELSRHVKLHRHIDHLTQTSELFQISCRRLDPRFRFARSVLVDVFYDHFLACRWDEYSDQPLADFSQDVYRGLQSCYPYLSPGLQQQLPRMIQYDWLTSYRKVETVQKVLQHLEERIQHKIPLAAGFSQLELWRAELETDSIAFMLEAQQVTTAWKQIH</sequence>
<dbReference type="AlphaFoldDB" id="A0A1H3YKJ5"/>
<proteinExistence type="predicted"/>
<keyword evidence="1" id="KW-0444">Lipid biosynthesis</keyword>
<dbReference type="PANTHER" id="PTHR38764:SF1">
    <property type="entry name" value="ACYL CARRIER PROTEIN PHOSPHODIESTERASE"/>
    <property type="match status" value="1"/>
</dbReference>
<dbReference type="Proteomes" id="UP000199409">
    <property type="component" value="Unassembled WGS sequence"/>
</dbReference>
<keyword evidence="2" id="KW-0378">Hydrolase</keyword>
<evidence type="ECO:0000256" key="2">
    <source>
        <dbReference type="ARBA" id="ARBA00022801"/>
    </source>
</evidence>
<protein>
    <submittedName>
        <fullName evidence="4">Acyl carrier protein phosphodiesterase</fullName>
    </submittedName>
</protein>
<keyword evidence="5" id="KW-1185">Reference proteome</keyword>
<dbReference type="Pfam" id="PF04336">
    <property type="entry name" value="ACP_PD"/>
    <property type="match status" value="1"/>
</dbReference>
<reference evidence="4 5" key="1">
    <citation type="submission" date="2016-10" db="EMBL/GenBank/DDBJ databases">
        <authorList>
            <person name="de Groot N.N."/>
        </authorList>
    </citation>
    <scope>NUCLEOTIDE SEQUENCE [LARGE SCALE GENOMIC DNA]</scope>
    <source>
        <strain evidence="4 5">DSM 7343</strain>
    </source>
</reference>
<dbReference type="GO" id="GO:0006633">
    <property type="term" value="P:fatty acid biosynthetic process"/>
    <property type="evidence" value="ECO:0007669"/>
    <property type="project" value="InterPro"/>
</dbReference>
<dbReference type="OrthoDB" id="8442777at2"/>
<dbReference type="RefSeq" id="WP_092345875.1">
    <property type="nucleotide sequence ID" value="NZ_FNQN01000003.1"/>
</dbReference>
<evidence type="ECO:0000256" key="1">
    <source>
        <dbReference type="ARBA" id="ARBA00022516"/>
    </source>
</evidence>
<gene>
    <name evidence="4" type="ORF">SAMN05660420_01276</name>
</gene>
<dbReference type="PANTHER" id="PTHR38764">
    <property type="entry name" value="ACYL CARRIER PROTEIN PHOSPHODIESTERASE"/>
    <property type="match status" value="1"/>
</dbReference>
<dbReference type="PIRSF" id="PIRSF011489">
    <property type="entry name" value="DUF479"/>
    <property type="match status" value="1"/>
</dbReference>
<keyword evidence="3" id="KW-0443">Lipid metabolism</keyword>
<name>A0A1H3YKJ5_9BACT</name>
<dbReference type="InterPro" id="IPR007431">
    <property type="entry name" value="ACP_PD"/>
</dbReference>